<evidence type="ECO:0000313" key="3">
    <source>
        <dbReference type="Proteomes" id="UP000192042"/>
    </source>
</evidence>
<keyword evidence="1" id="KW-0732">Signal</keyword>
<dbReference type="Proteomes" id="UP000192042">
    <property type="component" value="Chromosome I"/>
</dbReference>
<gene>
    <name evidence="2" type="ORF">NSJP_0035</name>
</gene>
<evidence type="ECO:0000313" key="2">
    <source>
        <dbReference type="EMBL" id="SLM46207.1"/>
    </source>
</evidence>
<proteinExistence type="predicted"/>
<evidence type="ECO:0000256" key="1">
    <source>
        <dbReference type="SAM" id="SignalP"/>
    </source>
</evidence>
<dbReference type="OrthoDB" id="9808753at2"/>
<feature type="chain" id="PRO_5012664277" evidence="1">
    <location>
        <begin position="22"/>
        <end position="249"/>
    </location>
</feature>
<keyword evidence="3" id="KW-1185">Reference proteome</keyword>
<sequence length="249" mass="27424">MFIAKRIPFLFLAAVSCVAVTAIGQAEQWDGPDNLTGTLSRSGHVTVGEQIQAEGPKALLEVTRPLGASDDRNDRLFSANNLYKGATGVRFEVDTRHAYAGAARGKIDILPADMDFAVHRKAAIGVSTINERLPGDYTLIVGGKILAEEVRIKLIKDWSDYVFNTDYALKPLPEVERFIHTHRHLPAIPSSAEVEQDGINLGHMQAKLLQKVEELTLYVIEQHKAIEVLQRKLTEVERVNALPDAAAQP</sequence>
<dbReference type="KEGG" id="nja:NSJP_0035"/>
<accession>A0A1W1HZR2</accession>
<dbReference type="PROSITE" id="PS51257">
    <property type="entry name" value="PROKAR_LIPOPROTEIN"/>
    <property type="match status" value="1"/>
</dbReference>
<feature type="signal peptide" evidence="1">
    <location>
        <begin position="1"/>
        <end position="21"/>
    </location>
</feature>
<dbReference type="EMBL" id="LT828648">
    <property type="protein sequence ID" value="SLM46207.1"/>
    <property type="molecule type" value="Genomic_DNA"/>
</dbReference>
<protein>
    <submittedName>
        <fullName evidence="2">Uncharacterized protein</fullName>
    </submittedName>
</protein>
<dbReference type="STRING" id="1325564.NSJP_0035"/>
<reference evidence="2 3" key="1">
    <citation type="submission" date="2017-03" db="EMBL/GenBank/DDBJ databases">
        <authorList>
            <person name="Afonso C.L."/>
            <person name="Miller P.J."/>
            <person name="Scott M.A."/>
            <person name="Spackman E."/>
            <person name="Goraichik I."/>
            <person name="Dimitrov K.M."/>
            <person name="Suarez D.L."/>
            <person name="Swayne D.E."/>
        </authorList>
    </citation>
    <scope>NUCLEOTIDE SEQUENCE [LARGE SCALE GENOMIC DNA]</scope>
    <source>
        <strain evidence="2">Genome sequencing of Nitrospira japonica strain NJ11</strain>
    </source>
</reference>
<name>A0A1W1HZR2_9BACT</name>
<dbReference type="AlphaFoldDB" id="A0A1W1HZR2"/>
<dbReference type="RefSeq" id="WP_080884937.1">
    <property type="nucleotide sequence ID" value="NZ_LT828648.1"/>
</dbReference>
<organism evidence="2 3">
    <name type="scientific">Nitrospira japonica</name>
    <dbReference type="NCBI Taxonomy" id="1325564"/>
    <lineage>
        <taxon>Bacteria</taxon>
        <taxon>Pseudomonadati</taxon>
        <taxon>Nitrospirota</taxon>
        <taxon>Nitrospiria</taxon>
        <taxon>Nitrospirales</taxon>
        <taxon>Nitrospiraceae</taxon>
        <taxon>Nitrospira</taxon>
    </lineage>
</organism>